<evidence type="ECO:0000256" key="2">
    <source>
        <dbReference type="ARBA" id="ARBA00023125"/>
    </source>
</evidence>
<keyword evidence="1" id="KW-0805">Transcription regulation</keyword>
<reference evidence="5 6" key="1">
    <citation type="submission" date="2016-10" db="EMBL/GenBank/DDBJ databases">
        <authorList>
            <person name="de Groot N.N."/>
        </authorList>
    </citation>
    <scope>NUCLEOTIDE SEQUENCE [LARGE SCALE GENOMIC DNA]</scope>
    <source>
        <strain evidence="5 6">DSM 43941</strain>
    </source>
</reference>
<gene>
    <name evidence="5" type="ORF">SAMN04489716_8359</name>
</gene>
<dbReference type="Pfam" id="PF01047">
    <property type="entry name" value="MarR"/>
    <property type="match status" value="1"/>
</dbReference>
<keyword evidence="3" id="KW-0804">Transcription</keyword>
<name>A0A1H2D6N9_9ACTN</name>
<dbReference type="GO" id="GO:0006950">
    <property type="term" value="P:response to stress"/>
    <property type="evidence" value="ECO:0007669"/>
    <property type="project" value="TreeGrafter"/>
</dbReference>
<dbReference type="AlphaFoldDB" id="A0A1H2D6N9"/>
<organism evidence="5 6">
    <name type="scientific">Actinoplanes derwentensis</name>
    <dbReference type="NCBI Taxonomy" id="113562"/>
    <lineage>
        <taxon>Bacteria</taxon>
        <taxon>Bacillati</taxon>
        <taxon>Actinomycetota</taxon>
        <taxon>Actinomycetes</taxon>
        <taxon>Micromonosporales</taxon>
        <taxon>Micromonosporaceae</taxon>
        <taxon>Actinoplanes</taxon>
    </lineage>
</organism>
<evidence type="ECO:0000256" key="1">
    <source>
        <dbReference type="ARBA" id="ARBA00023015"/>
    </source>
</evidence>
<dbReference type="Gene3D" id="1.10.10.10">
    <property type="entry name" value="Winged helix-like DNA-binding domain superfamily/Winged helix DNA-binding domain"/>
    <property type="match status" value="1"/>
</dbReference>
<dbReference type="InterPro" id="IPR000835">
    <property type="entry name" value="HTH_MarR-typ"/>
</dbReference>
<dbReference type="InterPro" id="IPR036388">
    <property type="entry name" value="WH-like_DNA-bd_sf"/>
</dbReference>
<dbReference type="SMART" id="SM00347">
    <property type="entry name" value="HTH_MARR"/>
    <property type="match status" value="1"/>
</dbReference>
<dbReference type="RefSeq" id="WP_231953754.1">
    <property type="nucleotide sequence ID" value="NZ_BOMJ01000134.1"/>
</dbReference>
<dbReference type="GO" id="GO:0003700">
    <property type="term" value="F:DNA-binding transcription factor activity"/>
    <property type="evidence" value="ECO:0007669"/>
    <property type="project" value="InterPro"/>
</dbReference>
<proteinExistence type="predicted"/>
<dbReference type="PRINTS" id="PR00598">
    <property type="entry name" value="HTHMARR"/>
</dbReference>
<dbReference type="Proteomes" id="UP000198688">
    <property type="component" value="Chromosome I"/>
</dbReference>
<dbReference type="PANTHER" id="PTHR33164">
    <property type="entry name" value="TRANSCRIPTIONAL REGULATOR, MARR FAMILY"/>
    <property type="match status" value="1"/>
</dbReference>
<dbReference type="InterPro" id="IPR036390">
    <property type="entry name" value="WH_DNA-bd_sf"/>
</dbReference>
<evidence type="ECO:0000259" key="4">
    <source>
        <dbReference type="PROSITE" id="PS50995"/>
    </source>
</evidence>
<evidence type="ECO:0000313" key="6">
    <source>
        <dbReference type="Proteomes" id="UP000198688"/>
    </source>
</evidence>
<sequence length="139" mass="14836">MPPDWSALLALQRATHATLQVLAAELVDLDLTASEINAMANLADGRGRTISELGKAVGVRPTTLTSVLDRLERRGHITRGSRPGDRRVVVVELTSDGRKAATAIRESIARIEHRALGSLPVGETVVLRQALEALAGMLS</sequence>
<dbReference type="EMBL" id="LT629758">
    <property type="protein sequence ID" value="SDT78403.1"/>
    <property type="molecule type" value="Genomic_DNA"/>
</dbReference>
<dbReference type="GO" id="GO:0003677">
    <property type="term" value="F:DNA binding"/>
    <property type="evidence" value="ECO:0007669"/>
    <property type="project" value="UniProtKB-KW"/>
</dbReference>
<dbReference type="InterPro" id="IPR039422">
    <property type="entry name" value="MarR/SlyA-like"/>
</dbReference>
<evidence type="ECO:0000313" key="5">
    <source>
        <dbReference type="EMBL" id="SDT78403.1"/>
    </source>
</evidence>
<feature type="domain" description="HTH marR-type" evidence="4">
    <location>
        <begin position="4"/>
        <end position="136"/>
    </location>
</feature>
<dbReference type="PROSITE" id="PS01117">
    <property type="entry name" value="HTH_MARR_1"/>
    <property type="match status" value="1"/>
</dbReference>
<protein>
    <submittedName>
        <fullName evidence="5">DNA-binding transcriptional regulator, MarR family</fullName>
    </submittedName>
</protein>
<evidence type="ECO:0000256" key="3">
    <source>
        <dbReference type="ARBA" id="ARBA00023163"/>
    </source>
</evidence>
<keyword evidence="6" id="KW-1185">Reference proteome</keyword>
<accession>A0A1H2D6N9</accession>
<keyword evidence="2 5" id="KW-0238">DNA-binding</keyword>
<dbReference type="SUPFAM" id="SSF46785">
    <property type="entry name" value="Winged helix' DNA-binding domain"/>
    <property type="match status" value="1"/>
</dbReference>
<dbReference type="InterPro" id="IPR023187">
    <property type="entry name" value="Tscrpt_reg_MarR-type_CS"/>
</dbReference>
<dbReference type="PANTHER" id="PTHR33164:SF43">
    <property type="entry name" value="HTH-TYPE TRANSCRIPTIONAL REPRESSOR YETL"/>
    <property type="match status" value="1"/>
</dbReference>
<dbReference type="PROSITE" id="PS50995">
    <property type="entry name" value="HTH_MARR_2"/>
    <property type="match status" value="1"/>
</dbReference>